<accession>A0A2M9ZGZ0</accession>
<proteinExistence type="predicted"/>
<dbReference type="EMBL" id="NPDT01000001">
    <property type="protein sequence ID" value="PJZ67644.1"/>
    <property type="molecule type" value="Genomic_DNA"/>
</dbReference>
<organism evidence="1 2">
    <name type="scientific">Leptospira wolffii</name>
    <dbReference type="NCBI Taxonomy" id="409998"/>
    <lineage>
        <taxon>Bacteria</taxon>
        <taxon>Pseudomonadati</taxon>
        <taxon>Spirochaetota</taxon>
        <taxon>Spirochaetia</taxon>
        <taxon>Leptospirales</taxon>
        <taxon>Leptospiraceae</taxon>
        <taxon>Leptospira</taxon>
    </lineage>
</organism>
<gene>
    <name evidence="1" type="ORF">CH371_06470</name>
</gene>
<dbReference type="AlphaFoldDB" id="A0A2M9ZGZ0"/>
<dbReference type="Proteomes" id="UP000231912">
    <property type="component" value="Unassembled WGS sequence"/>
</dbReference>
<comment type="caution">
    <text evidence="1">The sequence shown here is derived from an EMBL/GenBank/DDBJ whole genome shotgun (WGS) entry which is preliminary data.</text>
</comment>
<dbReference type="RefSeq" id="WP_100758094.1">
    <property type="nucleotide sequence ID" value="NZ_NPDT01000001.1"/>
</dbReference>
<evidence type="ECO:0000313" key="1">
    <source>
        <dbReference type="EMBL" id="PJZ67644.1"/>
    </source>
</evidence>
<evidence type="ECO:0000313" key="2">
    <source>
        <dbReference type="Proteomes" id="UP000231912"/>
    </source>
</evidence>
<reference evidence="1 2" key="1">
    <citation type="submission" date="2017-07" db="EMBL/GenBank/DDBJ databases">
        <title>Leptospira spp. isolated from tropical soils.</title>
        <authorList>
            <person name="Thibeaux R."/>
            <person name="Iraola G."/>
            <person name="Ferres I."/>
            <person name="Bierque E."/>
            <person name="Girault D."/>
            <person name="Soupe-Gilbert M.-E."/>
            <person name="Picardeau M."/>
            <person name="Goarant C."/>
        </authorList>
    </citation>
    <scope>NUCLEOTIDE SEQUENCE [LARGE SCALE GENOMIC DNA]</scope>
    <source>
        <strain evidence="1 2">FH2-C-A2</strain>
    </source>
</reference>
<protein>
    <submittedName>
        <fullName evidence="1">Uncharacterized protein</fullName>
    </submittedName>
</protein>
<name>A0A2M9ZGZ0_9LEPT</name>
<sequence length="316" mass="35368">MKSFVYIIIFLGILSMNCAARPDYKDAHLSATSLLEDAEQSLKEGKVNEAAELIRIVSRLYPGDSRVVHLLEQLPPKIRYSLSESSYSGYNRPKGTVNEYSFLSRLAFYIPDRILDFLDIFSFNLKLGPQIGGSVWLTRGFQVTIYAGQTITFGWSQKRNLGIAEESLAEFGIGPAVPIAISARRVGTGQKTNIDGGFGLHTPTQQLYQDYRDYWSSGSKAGLIILGAEFEWHWLEIADLITGVFFYDLLDDDIGSTDKFVFSDKVKKEMYTVNVAANKYNDYDIINLRNQFPTLGIPAGKPAVLDGDMEPAKKKK</sequence>